<dbReference type="Pfam" id="PF02885">
    <property type="entry name" value="Glycos_trans_3N"/>
    <property type="match status" value="1"/>
</dbReference>
<feature type="binding site" evidence="3">
    <location>
        <position position="113"/>
    </location>
    <ligand>
        <name>anthranilate</name>
        <dbReference type="ChEBI" id="CHEBI:16567"/>
        <label>1</label>
    </ligand>
</feature>
<evidence type="ECO:0000313" key="6">
    <source>
        <dbReference type="EMBL" id="SDN45293.1"/>
    </source>
</evidence>
<evidence type="ECO:0000256" key="2">
    <source>
        <dbReference type="ARBA" id="ARBA00022679"/>
    </source>
</evidence>
<accession>A0A1H0BIL9</accession>
<dbReference type="GO" id="GO:0005829">
    <property type="term" value="C:cytosol"/>
    <property type="evidence" value="ECO:0007669"/>
    <property type="project" value="TreeGrafter"/>
</dbReference>
<dbReference type="InterPro" id="IPR036320">
    <property type="entry name" value="Glycosyl_Trfase_fam3_N_dom_sf"/>
</dbReference>
<evidence type="ECO:0000259" key="5">
    <source>
        <dbReference type="Pfam" id="PF02885"/>
    </source>
</evidence>
<feature type="binding site" evidence="3">
    <location>
        <begin position="92"/>
        <end position="95"/>
    </location>
    <ligand>
        <name>5-phospho-alpha-D-ribose 1-diphosphate</name>
        <dbReference type="ChEBI" id="CHEBI:58017"/>
    </ligand>
</feature>
<keyword evidence="3" id="KW-0822">Tryptophan biosynthesis</keyword>
<comment type="caution">
    <text evidence="3">Lacks conserved residue(s) required for the propagation of feature annotation.</text>
</comment>
<dbReference type="UniPathway" id="UPA00035">
    <property type="reaction ID" value="UER00041"/>
</dbReference>
<gene>
    <name evidence="3" type="primary">trpD</name>
    <name evidence="6" type="ORF">SAMN04488516_102180</name>
</gene>
<dbReference type="GO" id="GO:0000287">
    <property type="term" value="F:magnesium ion binding"/>
    <property type="evidence" value="ECO:0007669"/>
    <property type="project" value="UniProtKB-UniRule"/>
</dbReference>
<feature type="binding site" evidence="3">
    <location>
        <position position="168"/>
    </location>
    <ligand>
        <name>anthranilate</name>
        <dbReference type="ChEBI" id="CHEBI:16567"/>
        <label>2</label>
    </ligand>
</feature>
<feature type="binding site" evidence="3">
    <location>
        <position position="122"/>
    </location>
    <ligand>
        <name>5-phospho-alpha-D-ribose 1-diphosphate</name>
        <dbReference type="ChEBI" id="CHEBI:58017"/>
    </ligand>
</feature>
<evidence type="ECO:0000256" key="1">
    <source>
        <dbReference type="ARBA" id="ARBA00022676"/>
    </source>
</evidence>
<dbReference type="Gene3D" id="3.40.1030.10">
    <property type="entry name" value="Nucleoside phosphorylase/phosphoribosyltransferase catalytic domain"/>
    <property type="match status" value="1"/>
</dbReference>
<feature type="binding site" evidence="3">
    <location>
        <position position="229"/>
    </location>
    <ligand>
        <name>Mg(2+)</name>
        <dbReference type="ChEBI" id="CHEBI:18420"/>
        <label>1</label>
    </ligand>
</feature>
<dbReference type="Pfam" id="PF00591">
    <property type="entry name" value="Glycos_transf_3"/>
    <property type="match status" value="1"/>
</dbReference>
<comment type="similarity">
    <text evidence="3">Belongs to the anthranilate phosphoribosyltransferase family.</text>
</comment>
<dbReference type="STRING" id="206665.SAMN04488516_102180"/>
<proteinExistence type="inferred from homology"/>
<dbReference type="NCBIfam" id="TIGR01245">
    <property type="entry name" value="trpD"/>
    <property type="match status" value="1"/>
</dbReference>
<dbReference type="GO" id="GO:0004048">
    <property type="term" value="F:anthranilate phosphoribosyltransferase activity"/>
    <property type="evidence" value="ECO:0007669"/>
    <property type="project" value="UniProtKB-UniRule"/>
</dbReference>
<evidence type="ECO:0000313" key="7">
    <source>
        <dbReference type="Proteomes" id="UP000199602"/>
    </source>
</evidence>
<keyword evidence="2 3" id="KW-0808">Transferase</keyword>
<comment type="catalytic activity">
    <reaction evidence="3">
        <text>N-(5-phospho-beta-D-ribosyl)anthranilate + diphosphate = 5-phospho-alpha-D-ribose 1-diphosphate + anthranilate</text>
        <dbReference type="Rhea" id="RHEA:11768"/>
        <dbReference type="ChEBI" id="CHEBI:16567"/>
        <dbReference type="ChEBI" id="CHEBI:18277"/>
        <dbReference type="ChEBI" id="CHEBI:33019"/>
        <dbReference type="ChEBI" id="CHEBI:58017"/>
        <dbReference type="EC" id="2.4.2.18"/>
    </reaction>
</comment>
<feature type="binding site" evidence="3">
    <location>
        <position position="82"/>
    </location>
    <ligand>
        <name>anthranilate</name>
        <dbReference type="ChEBI" id="CHEBI:16567"/>
        <label>1</label>
    </ligand>
</feature>
<keyword evidence="3" id="KW-0460">Magnesium</keyword>
<feature type="binding site" evidence="3">
    <location>
        <position position="82"/>
    </location>
    <ligand>
        <name>5-phospho-alpha-D-ribose 1-diphosphate</name>
        <dbReference type="ChEBI" id="CHEBI:58017"/>
    </ligand>
</feature>
<keyword evidence="3" id="KW-0479">Metal-binding</keyword>
<organism evidence="6 7">
    <name type="scientific">Desulfonauticus submarinus</name>
    <dbReference type="NCBI Taxonomy" id="206665"/>
    <lineage>
        <taxon>Bacteria</taxon>
        <taxon>Pseudomonadati</taxon>
        <taxon>Thermodesulfobacteriota</taxon>
        <taxon>Desulfovibrionia</taxon>
        <taxon>Desulfovibrionales</taxon>
        <taxon>Desulfonauticaceae</taxon>
        <taxon>Desulfonauticus</taxon>
    </lineage>
</organism>
<dbReference type="Proteomes" id="UP000199602">
    <property type="component" value="Unassembled WGS sequence"/>
</dbReference>
<feature type="binding site" evidence="3">
    <location>
        <position position="228"/>
    </location>
    <ligand>
        <name>Mg(2+)</name>
        <dbReference type="ChEBI" id="CHEBI:18420"/>
        <label>2</label>
    </ligand>
</feature>
<protein>
    <recommendedName>
        <fullName evidence="3">Anthranilate phosphoribosyltransferase</fullName>
        <ecNumber evidence="3">2.4.2.18</ecNumber>
    </recommendedName>
</protein>
<feature type="binding site" evidence="3">
    <location>
        <begin position="85"/>
        <end position="86"/>
    </location>
    <ligand>
        <name>5-phospho-alpha-D-ribose 1-diphosphate</name>
        <dbReference type="ChEBI" id="CHEBI:58017"/>
    </ligand>
</feature>
<dbReference type="InterPro" id="IPR005940">
    <property type="entry name" value="Anthranilate_Pribosyl_Tfrase"/>
</dbReference>
<dbReference type="AlphaFoldDB" id="A0A1H0BIL9"/>
<keyword evidence="3" id="KW-0057">Aromatic amino acid biosynthesis</keyword>
<dbReference type="HAMAP" id="MF_00211">
    <property type="entry name" value="TrpD"/>
    <property type="match status" value="1"/>
</dbReference>
<dbReference type="GO" id="GO:0000162">
    <property type="term" value="P:L-tryptophan biosynthetic process"/>
    <property type="evidence" value="ECO:0007669"/>
    <property type="project" value="UniProtKB-UniRule"/>
</dbReference>
<feature type="binding site" evidence="3">
    <location>
        <position position="90"/>
    </location>
    <ligand>
        <name>5-phospho-alpha-D-ribose 1-diphosphate</name>
        <dbReference type="ChEBI" id="CHEBI:58017"/>
    </ligand>
</feature>
<reference evidence="6 7" key="1">
    <citation type="submission" date="2016-10" db="EMBL/GenBank/DDBJ databases">
        <authorList>
            <person name="de Groot N.N."/>
        </authorList>
    </citation>
    <scope>NUCLEOTIDE SEQUENCE [LARGE SCALE GENOMIC DNA]</scope>
    <source>
        <strain evidence="6 7">DSM 15269</strain>
    </source>
</reference>
<feature type="domain" description="Glycosyl transferase family 3" evidence="4">
    <location>
        <begin position="75"/>
        <end position="324"/>
    </location>
</feature>
<feature type="domain" description="Glycosyl transferase family 3 N-terminal" evidence="5">
    <location>
        <begin position="8"/>
        <end position="67"/>
    </location>
</feature>
<dbReference type="PANTHER" id="PTHR43285:SF2">
    <property type="entry name" value="ANTHRANILATE PHOSPHORIBOSYLTRANSFERASE"/>
    <property type="match status" value="1"/>
</dbReference>
<comment type="cofactor">
    <cofactor evidence="3">
        <name>Mg(2+)</name>
        <dbReference type="ChEBI" id="CHEBI:18420"/>
    </cofactor>
    <text evidence="3">Binds 2 magnesium ions per monomer.</text>
</comment>
<keyword evidence="1 3" id="KW-0328">Glycosyltransferase</keyword>
<evidence type="ECO:0000256" key="3">
    <source>
        <dbReference type="HAMAP-Rule" id="MF_00211"/>
    </source>
</evidence>
<dbReference type="SUPFAM" id="SSF47648">
    <property type="entry name" value="Nucleoside phosphorylase/phosphoribosyltransferase N-terminal domain"/>
    <property type="match status" value="1"/>
</dbReference>
<dbReference type="Gene3D" id="1.20.970.10">
    <property type="entry name" value="Transferase, Pyrimidine Nucleoside Phosphorylase, Chain C"/>
    <property type="match status" value="1"/>
</dbReference>
<feature type="binding site" evidence="3">
    <location>
        <position position="229"/>
    </location>
    <ligand>
        <name>Mg(2+)</name>
        <dbReference type="ChEBI" id="CHEBI:18420"/>
        <label>2</label>
    </ligand>
</feature>
<dbReference type="OrthoDB" id="9806430at2"/>
<evidence type="ECO:0000259" key="4">
    <source>
        <dbReference type="Pfam" id="PF00591"/>
    </source>
</evidence>
<keyword evidence="7" id="KW-1185">Reference proteome</keyword>
<comment type="subunit">
    <text evidence="3">Homodimer.</text>
</comment>
<feature type="binding site" evidence="3">
    <location>
        <position position="94"/>
    </location>
    <ligand>
        <name>Mg(2+)</name>
        <dbReference type="ChEBI" id="CHEBI:18420"/>
        <label>1</label>
    </ligand>
</feature>
<dbReference type="RefSeq" id="WP_092063362.1">
    <property type="nucleotide sequence ID" value="NZ_FNIN01000002.1"/>
</dbReference>
<dbReference type="SUPFAM" id="SSF52418">
    <property type="entry name" value="Nucleoside phosphorylase/phosphoribosyltransferase catalytic domain"/>
    <property type="match status" value="1"/>
</dbReference>
<comment type="pathway">
    <text evidence="3">Amino-acid biosynthesis; L-tryptophan biosynthesis; L-tryptophan from chorismate: step 2/5.</text>
</comment>
<sequence length="335" mass="36838">MEVINVCLDRLSKGRDLDYQLSRQAFERIFENKVSPVQTAALLMGLSAKRETEDEILGAVDVALDKARKVKGLGQILVDTCGTGGDGKKSFNCSTAVAFFLADMGIQVVKHGNRAISSTCGSADVVEALDLPIVQEESLVQQELKKRNFVFLFAPYFHPCFANVAPIRKELGVRTLFNLIGPLLNPAFPTHQIIGVPNQEFLPLVARVLAKKENIKKGCVVYGAKGFDELTPCGINKIYFVENGSIFSFELNPADYGFPIVEEEKLMCSTKEEAILLQKQVLLGRGPKELKAMVALNLGCVLYLLKGKDLGLCFQEAREKVNTGVNSLFSKEQLC</sequence>
<name>A0A1H0BIL9_9BACT</name>
<dbReference type="InterPro" id="IPR000312">
    <property type="entry name" value="Glycosyl_Trfase_fam3"/>
</dbReference>
<comment type="function">
    <text evidence="3">Catalyzes the transfer of the phosphoribosyl group of 5-phosphorylribose-1-pyrophosphate (PRPP) to anthranilate to yield N-(5'-phosphoribosyl)-anthranilate (PRA).</text>
</comment>
<dbReference type="EMBL" id="FNIN01000002">
    <property type="protein sequence ID" value="SDN45293.1"/>
    <property type="molecule type" value="Genomic_DNA"/>
</dbReference>
<keyword evidence="3" id="KW-0028">Amino-acid biosynthesis</keyword>
<feature type="binding site" evidence="3">
    <location>
        <begin position="110"/>
        <end position="118"/>
    </location>
    <ligand>
        <name>5-phospho-alpha-D-ribose 1-diphosphate</name>
        <dbReference type="ChEBI" id="CHEBI:58017"/>
    </ligand>
</feature>
<dbReference type="InterPro" id="IPR035902">
    <property type="entry name" value="Nuc_phospho_transferase"/>
</dbReference>
<dbReference type="InterPro" id="IPR017459">
    <property type="entry name" value="Glycosyl_Trfase_fam3_N_dom"/>
</dbReference>
<dbReference type="EC" id="2.4.2.18" evidence="3"/>
<dbReference type="PANTHER" id="PTHR43285">
    <property type="entry name" value="ANTHRANILATE PHOSPHORIBOSYLTRANSFERASE"/>
    <property type="match status" value="1"/>
</dbReference>